<dbReference type="OrthoDB" id="9800864at2"/>
<dbReference type="Pfam" id="PF00285">
    <property type="entry name" value="Citrate_synt"/>
    <property type="match status" value="1"/>
</dbReference>
<dbReference type="GO" id="GO:0036440">
    <property type="term" value="F:citrate synthase activity"/>
    <property type="evidence" value="ECO:0007669"/>
    <property type="project" value="UniProtKB-EC"/>
</dbReference>
<name>A0A0D4C0V7_9MICC</name>
<evidence type="ECO:0000256" key="4">
    <source>
        <dbReference type="ARBA" id="ARBA00022679"/>
    </source>
</evidence>
<dbReference type="PATRIC" id="fig|1618207.4.peg.2628"/>
<dbReference type="UniPathway" id="UPA00223"/>
<dbReference type="RefSeq" id="WP_045075973.1">
    <property type="nucleotide sequence ID" value="NZ_CP011005.1"/>
</dbReference>
<dbReference type="AlphaFoldDB" id="A0A0D4C0V7"/>
<evidence type="ECO:0000256" key="5">
    <source>
        <dbReference type="RuleBase" id="RU003406"/>
    </source>
</evidence>
<dbReference type="InterPro" id="IPR016142">
    <property type="entry name" value="Citrate_synth-like_lrg_a-sub"/>
</dbReference>
<dbReference type="Proteomes" id="UP000061839">
    <property type="component" value="Chromosome"/>
</dbReference>
<dbReference type="KEGG" id="ari:UM93_12965"/>
<dbReference type="Gene3D" id="1.10.580.10">
    <property type="entry name" value="Citrate Synthase, domain 1"/>
    <property type="match status" value="1"/>
</dbReference>
<dbReference type="InterPro" id="IPR019810">
    <property type="entry name" value="Citrate_synthase_AS"/>
</dbReference>
<dbReference type="InterPro" id="IPR016143">
    <property type="entry name" value="Citrate_synth-like_sm_a-sub"/>
</dbReference>
<gene>
    <name evidence="6" type="ORF">UM93_12965</name>
</gene>
<accession>A0A0D4C0V7</accession>
<dbReference type="PRINTS" id="PR00143">
    <property type="entry name" value="CITRTSNTHASE"/>
</dbReference>
<keyword evidence="7" id="KW-1185">Reference proteome</keyword>
<comment type="similarity">
    <text evidence="2 5">Belongs to the citrate synthase family.</text>
</comment>
<dbReference type="InterPro" id="IPR002020">
    <property type="entry name" value="Citrate_synthase"/>
</dbReference>
<dbReference type="Gene3D" id="1.10.230.10">
    <property type="entry name" value="Cytochrome P450-Terp, domain 2"/>
    <property type="match status" value="1"/>
</dbReference>
<dbReference type="GO" id="GO:0006099">
    <property type="term" value="P:tricarboxylic acid cycle"/>
    <property type="evidence" value="ECO:0007669"/>
    <property type="project" value="UniProtKB-UniPathway"/>
</dbReference>
<evidence type="ECO:0000313" key="6">
    <source>
        <dbReference type="EMBL" id="AJT42184.1"/>
    </source>
</evidence>
<dbReference type="PANTHER" id="PTHR11739:SF4">
    <property type="entry name" value="CITRATE SYNTHASE, PEROXISOMAL"/>
    <property type="match status" value="1"/>
</dbReference>
<reference evidence="6 7" key="1">
    <citation type="journal article" date="2015" name="Genome Announc.">
        <title>Complete Genome Sequencing of Protease-Producing Novel Arthrobacter sp. Strain IHBB 11108 Using PacBio Single-Molecule Real-Time Sequencing Technology.</title>
        <authorList>
            <person name="Kiran S."/>
            <person name="Swarnkar M.K."/>
            <person name="Pal M."/>
            <person name="Thakur R."/>
            <person name="Tewari R."/>
            <person name="Singh A.K."/>
            <person name="Gulati A."/>
        </authorList>
    </citation>
    <scope>NUCLEOTIDE SEQUENCE [LARGE SCALE GENOMIC DNA]</scope>
    <source>
        <strain evidence="6 7">IHBB 11108</strain>
    </source>
</reference>
<evidence type="ECO:0000256" key="2">
    <source>
        <dbReference type="ARBA" id="ARBA00010566"/>
    </source>
</evidence>
<organism evidence="6 7">
    <name type="scientific">Psychromicrobium lacuslunae</name>
    <dbReference type="NCBI Taxonomy" id="1618207"/>
    <lineage>
        <taxon>Bacteria</taxon>
        <taxon>Bacillati</taxon>
        <taxon>Actinomycetota</taxon>
        <taxon>Actinomycetes</taxon>
        <taxon>Micrococcales</taxon>
        <taxon>Micrococcaceae</taxon>
        <taxon>Psychromicrobium</taxon>
    </lineage>
</organism>
<evidence type="ECO:0000256" key="1">
    <source>
        <dbReference type="ARBA" id="ARBA00005163"/>
    </source>
</evidence>
<dbReference type="GO" id="GO:0005829">
    <property type="term" value="C:cytosol"/>
    <property type="evidence" value="ECO:0007669"/>
    <property type="project" value="TreeGrafter"/>
</dbReference>
<proteinExistence type="inferred from homology"/>
<dbReference type="PROSITE" id="PS00480">
    <property type="entry name" value="CITRATE_SYNTHASE"/>
    <property type="match status" value="1"/>
</dbReference>
<dbReference type="STRING" id="1618207.UM93_12965"/>
<evidence type="ECO:0000256" key="3">
    <source>
        <dbReference type="ARBA" id="ARBA00012972"/>
    </source>
</evidence>
<evidence type="ECO:0000313" key="7">
    <source>
        <dbReference type="Proteomes" id="UP000061839"/>
    </source>
</evidence>
<dbReference type="EMBL" id="CP011005">
    <property type="protein sequence ID" value="AJT42184.1"/>
    <property type="molecule type" value="Genomic_DNA"/>
</dbReference>
<dbReference type="GO" id="GO:0005975">
    <property type="term" value="P:carbohydrate metabolic process"/>
    <property type="evidence" value="ECO:0007669"/>
    <property type="project" value="TreeGrafter"/>
</dbReference>
<comment type="pathway">
    <text evidence="1">Carbohydrate metabolism; tricarboxylic acid cycle.</text>
</comment>
<dbReference type="EC" id="2.3.3.16" evidence="3"/>
<dbReference type="HOGENOM" id="CLU_025068_1_0_11"/>
<sequence length="416" mass="44372">MTRLSTAQAAARLGVKPATLYAYVSRGLISSERAVDHSGSTFDPLEVEALARSRSRQTAERAQSGDTLSGTPLMVLDSPITLLQNDQLYLRGLPATELASRYSFEQVASWLWGAVSQPSDSSEPFRASAEVIAAVRQSQHALGPEARGIDHMQLALLLAASHDSLKRDLGDQSIAALGRRIIGLLVQALPGPAALSHNIAEQLWEKLADRPAEALDLELMNTALVLLVDHDLAASTLAARVAASARAHPYAALLSSLAAFDSHLHGSVSVDAAGMLRQVIDGSTPEQAISQQLSRGSRQGGSWIPGFGHRIYQHRDPRAGALLGLLQSGSHYQEAMRAAAAVISVVRARTEQLVNVDFAIAVLMIGAGMRSDAGQTIFAHARTVGWLAHIMDEYGQAALRLRPVGQYSGPLPNHPL</sequence>
<dbReference type="SUPFAM" id="SSF48256">
    <property type="entry name" value="Citrate synthase"/>
    <property type="match status" value="1"/>
</dbReference>
<dbReference type="PANTHER" id="PTHR11739">
    <property type="entry name" value="CITRATE SYNTHASE"/>
    <property type="match status" value="1"/>
</dbReference>
<keyword evidence="4 5" id="KW-0808">Transferase</keyword>
<dbReference type="InterPro" id="IPR036969">
    <property type="entry name" value="Citrate_synthase_sf"/>
</dbReference>
<protein>
    <recommendedName>
        <fullName evidence="3">citrate synthase (unknown stereospecificity)</fullName>
        <ecNumber evidence="3">2.3.3.16</ecNumber>
    </recommendedName>
</protein>